<feature type="signal peptide" evidence="1">
    <location>
        <begin position="1"/>
        <end position="19"/>
    </location>
</feature>
<comment type="caution">
    <text evidence="2">The sequence shown here is derived from an EMBL/GenBank/DDBJ whole genome shotgun (WGS) entry which is preliminary data.</text>
</comment>
<dbReference type="Proteomes" id="UP000556700">
    <property type="component" value="Unassembled WGS sequence"/>
</dbReference>
<reference evidence="2 3" key="1">
    <citation type="submission" date="2020-06" db="EMBL/GenBank/DDBJ databases">
        <authorList>
            <person name="Criscuolo A."/>
        </authorList>
    </citation>
    <scope>NUCLEOTIDE SEQUENCE [LARGE SCALE GENOMIC DNA]</scope>
    <source>
        <strain evidence="3">CIP 110025</strain>
    </source>
</reference>
<feature type="chain" id="PRO_5028233335" evidence="1">
    <location>
        <begin position="20"/>
        <end position="278"/>
    </location>
</feature>
<evidence type="ECO:0000256" key="1">
    <source>
        <dbReference type="SAM" id="SignalP"/>
    </source>
</evidence>
<keyword evidence="3" id="KW-1185">Reference proteome</keyword>
<dbReference type="AlphaFoldDB" id="A0A6V6YNT5"/>
<proteinExistence type="predicted"/>
<evidence type="ECO:0000313" key="3">
    <source>
        <dbReference type="Proteomes" id="UP000556700"/>
    </source>
</evidence>
<organism evidence="2 3">
    <name type="scientific">Flavobacterium chungangense</name>
    <dbReference type="NCBI Taxonomy" id="554283"/>
    <lineage>
        <taxon>Bacteria</taxon>
        <taxon>Pseudomonadati</taxon>
        <taxon>Bacteroidota</taxon>
        <taxon>Flavobacteriia</taxon>
        <taxon>Flavobacteriales</taxon>
        <taxon>Flavobacteriaceae</taxon>
        <taxon>Flavobacterium</taxon>
    </lineage>
</organism>
<evidence type="ECO:0000313" key="2">
    <source>
        <dbReference type="EMBL" id="CAD0000412.1"/>
    </source>
</evidence>
<gene>
    <name evidence="2" type="ORF">FLACHUCJ7_00029</name>
</gene>
<name>A0A6V6YNT5_9FLAO</name>
<keyword evidence="1" id="KW-0732">Signal</keyword>
<sequence length="278" mass="31001">MKKMFIAAGMFMIFMCSFGQSKSSVFNNAMGVSGNNNQSFESEKTSKSNAFERHRLWLNMTNTGGAFKQLLIGYIQGATDGYDSDFDGVSINGHAFIDFYSINLSRNLVIQGRALPFKESDVVPLGFSTNIAGEFTIAIGQADGVLVNQPVYLEDKLTKTIRNLREQGYTFTTKTGVFNDRFVLRYTNTNNTLATEDFEDVKTKISIGVKNEIITINSNVENIDKIFVYDIFGKQLSNQENIGNTQFVIQNLPSAQQILLLKVLLENGQSITKKAILQ</sequence>
<protein>
    <submittedName>
        <fullName evidence="2">Calcium-binding protein</fullName>
    </submittedName>
</protein>
<dbReference type="RefSeq" id="WP_051873005.1">
    <property type="nucleotide sequence ID" value="NZ_CAIJDO010000040.1"/>
</dbReference>
<accession>A0A6V6YNT5</accession>
<dbReference type="EMBL" id="CAIJDO010000040">
    <property type="protein sequence ID" value="CAD0000412.1"/>
    <property type="molecule type" value="Genomic_DNA"/>
</dbReference>
<dbReference type="NCBIfam" id="NF033708">
    <property type="entry name" value="T9SS_Cterm_ChiA"/>
    <property type="match status" value="1"/>
</dbReference>